<evidence type="ECO:0000256" key="1">
    <source>
        <dbReference type="ARBA" id="ARBA00001947"/>
    </source>
</evidence>
<dbReference type="InterPro" id="IPR002933">
    <property type="entry name" value="Peptidase_M20"/>
</dbReference>
<proteinExistence type="predicted"/>
<gene>
    <name evidence="6" type="primary">arn12</name>
</gene>
<sequence length="490" mass="53354">MTAIPHDPADIGVVSLAQSMIRYDTSHDGEGANTLPLARMLASVWEHAGVPTETIPTPKQGNVHFLARIRGSGAAPPLLVLAHSDVVSVQPDRWRSDPFGAEVRDGYLYGRGSLDMKGAGAAFMNALLRHVTEGAVFDRDIIYLADCDEEGGWHGTPWLVQNHWDKVAAGAVLTEGGWTLAQSDGRTPMLASLSCLDRTFGAVRLTTEHVATHSSRPLPEAAITRLARVVERVNRWRPRVMLTDLNRRYFTGLAAATIDDRLAEAVTALLAADGSESLMTAADTVVKYSPYPWLHNAMLRATVAFVAQDGGRRANVIPARASVLLQIRFVPGAQAPRDVLAELQAVVGDDATMSVVGPPYETAEQTLTRWERDWSLAPSSTGTDVFTAWQQAAQETYPGTPAVPAMFEAGTSGKPWHDRGVPVYGLYPYLVDQETMTRMHGDNERVRVAELRRGADLMYRMFARFTTAGGPGPDPGLRAPRAPRIPRPPR</sequence>
<evidence type="ECO:0000256" key="3">
    <source>
        <dbReference type="ARBA" id="ARBA00022833"/>
    </source>
</evidence>
<dbReference type="Pfam" id="PF01546">
    <property type="entry name" value="Peptidase_M20"/>
    <property type="match status" value="1"/>
</dbReference>
<dbReference type="SUPFAM" id="SSF53187">
    <property type="entry name" value="Zn-dependent exopeptidases"/>
    <property type="match status" value="1"/>
</dbReference>
<dbReference type="Gene3D" id="1.10.150.900">
    <property type="match status" value="1"/>
</dbReference>
<feature type="region of interest" description="Disordered" evidence="4">
    <location>
        <begin position="468"/>
        <end position="490"/>
    </location>
</feature>
<evidence type="ECO:0000256" key="4">
    <source>
        <dbReference type="SAM" id="MobiDB-lite"/>
    </source>
</evidence>
<evidence type="ECO:0000313" key="6">
    <source>
        <dbReference type="EMBL" id="AIW62991.1"/>
    </source>
</evidence>
<dbReference type="Pfam" id="PF07687">
    <property type="entry name" value="M20_dimer"/>
    <property type="match status" value="1"/>
</dbReference>
<reference evidence="6" key="1">
    <citation type="submission" date="2014-02" db="EMBL/GenBank/DDBJ databases">
        <title>Arenimycins C and D, pentangular polyphenols produced by an eDNA-derived gene cluster.</title>
        <authorList>
            <person name="Kang H.-S."/>
            <person name="Brady S.F."/>
        </authorList>
    </citation>
    <scope>NUCLEOTIDE SEQUENCE</scope>
</reference>
<protein>
    <recommendedName>
        <fullName evidence="5">Peptidase M20 dimerisation domain-containing protein</fullName>
    </recommendedName>
</protein>
<dbReference type="PANTHER" id="PTHR43808">
    <property type="entry name" value="ACETYLORNITHINE DEACETYLASE"/>
    <property type="match status" value="1"/>
</dbReference>
<keyword evidence="2" id="KW-0378">Hydrolase</keyword>
<dbReference type="InterPro" id="IPR001261">
    <property type="entry name" value="ArgE/DapE_CS"/>
</dbReference>
<dbReference type="PROSITE" id="PS00758">
    <property type="entry name" value="ARGE_DAPE_CPG2_1"/>
    <property type="match status" value="1"/>
</dbReference>
<dbReference type="EMBL" id="KJ440489">
    <property type="protein sequence ID" value="AIW62991.1"/>
    <property type="molecule type" value="Genomic_DNA"/>
</dbReference>
<accession>A0A0C4SD08</accession>
<evidence type="ECO:0000259" key="5">
    <source>
        <dbReference type="Pfam" id="PF07687"/>
    </source>
</evidence>
<dbReference type="InterPro" id="IPR050072">
    <property type="entry name" value="Peptidase_M20A"/>
</dbReference>
<evidence type="ECO:0000256" key="2">
    <source>
        <dbReference type="ARBA" id="ARBA00022801"/>
    </source>
</evidence>
<dbReference type="AlphaFoldDB" id="A0A0C4SD08"/>
<feature type="domain" description="Peptidase M20 dimerisation" evidence="5">
    <location>
        <begin position="201"/>
        <end position="349"/>
    </location>
</feature>
<keyword evidence="3" id="KW-0862">Zinc</keyword>
<dbReference type="PANTHER" id="PTHR43808:SF8">
    <property type="entry name" value="PEPTIDASE M20 DIMERISATION DOMAIN-CONTAINING PROTEIN"/>
    <property type="match status" value="1"/>
</dbReference>
<name>A0A0C4SD08_9BACT</name>
<dbReference type="InterPro" id="IPR011650">
    <property type="entry name" value="Peptidase_M20_dimer"/>
</dbReference>
<dbReference type="Gene3D" id="3.30.70.360">
    <property type="match status" value="1"/>
</dbReference>
<comment type="cofactor">
    <cofactor evidence="1">
        <name>Zn(2+)</name>
        <dbReference type="ChEBI" id="CHEBI:29105"/>
    </cofactor>
</comment>
<dbReference type="GO" id="GO:0016787">
    <property type="term" value="F:hydrolase activity"/>
    <property type="evidence" value="ECO:0007669"/>
    <property type="project" value="UniProtKB-KW"/>
</dbReference>
<dbReference type="Gene3D" id="3.40.630.10">
    <property type="entry name" value="Zn peptidases"/>
    <property type="match status" value="1"/>
</dbReference>
<organism evidence="6">
    <name type="scientific">uncultured bacterium BAC-AB1442/1414/561</name>
    <dbReference type="NCBI Taxonomy" id="1562172"/>
    <lineage>
        <taxon>Bacteria</taxon>
        <taxon>environmental samples</taxon>
    </lineage>
</organism>